<evidence type="ECO:0000256" key="2">
    <source>
        <dbReference type="ARBA" id="ARBA00022692"/>
    </source>
</evidence>
<keyword evidence="4 5" id="KW-0472">Membrane</keyword>
<dbReference type="PANTHER" id="PTHR24221">
    <property type="entry name" value="ATP-BINDING CASSETTE SUB-FAMILY B"/>
    <property type="match status" value="1"/>
</dbReference>
<keyword evidence="7" id="KW-0067">ATP-binding</keyword>
<feature type="transmembrane region" description="Helical" evidence="5">
    <location>
        <begin position="16"/>
        <end position="40"/>
    </location>
</feature>
<dbReference type="EMBL" id="JAKIKS010000020">
    <property type="protein sequence ID" value="MCL1124263.1"/>
    <property type="molecule type" value="Genomic_DNA"/>
</dbReference>
<feature type="transmembrane region" description="Helical" evidence="5">
    <location>
        <begin position="133"/>
        <end position="150"/>
    </location>
</feature>
<dbReference type="SUPFAM" id="SSF90123">
    <property type="entry name" value="ABC transporter transmembrane region"/>
    <property type="match status" value="1"/>
</dbReference>
<evidence type="ECO:0000256" key="3">
    <source>
        <dbReference type="ARBA" id="ARBA00022989"/>
    </source>
</evidence>
<dbReference type="Pfam" id="PF00664">
    <property type="entry name" value="ABC_membrane"/>
    <property type="match status" value="1"/>
</dbReference>
<evidence type="ECO:0000313" key="8">
    <source>
        <dbReference type="Proteomes" id="UP001203423"/>
    </source>
</evidence>
<dbReference type="SUPFAM" id="SSF52540">
    <property type="entry name" value="P-loop containing nucleoside triphosphate hydrolases"/>
    <property type="match status" value="1"/>
</dbReference>
<proteinExistence type="predicted"/>
<dbReference type="InterPro" id="IPR027417">
    <property type="entry name" value="P-loop_NTPase"/>
</dbReference>
<gene>
    <name evidence="7" type="ORF">L2764_07210</name>
</gene>
<keyword evidence="7" id="KW-0547">Nucleotide-binding</keyword>
<dbReference type="InterPro" id="IPR036640">
    <property type="entry name" value="ABC1_TM_sf"/>
</dbReference>
<dbReference type="PANTHER" id="PTHR24221:SF654">
    <property type="entry name" value="ATP-BINDING CASSETTE SUB-FAMILY B MEMBER 6"/>
    <property type="match status" value="1"/>
</dbReference>
<evidence type="ECO:0000313" key="7">
    <source>
        <dbReference type="EMBL" id="MCL1124263.1"/>
    </source>
</evidence>
<keyword evidence="2 5" id="KW-0812">Transmembrane</keyword>
<dbReference type="InterPro" id="IPR011527">
    <property type="entry name" value="ABC1_TM_dom"/>
</dbReference>
<dbReference type="GO" id="GO:0005524">
    <property type="term" value="F:ATP binding"/>
    <property type="evidence" value="ECO:0007669"/>
    <property type="project" value="UniProtKB-KW"/>
</dbReference>
<sequence length="527" mass="59846">MRSEKFTRNISTADKFYLFVSTIITTFLGLALPFSILIIFDRILPNQSKDSLFLLSFIIIIAIYFDYYLKNKEEMITSLVMKYFDSDLTNKIFKDICYSDIHKYKKYSPGEYLERISIIPELKSFFGGESVKAVINTLTCIITILIIGVINIGSGTLLLISSLILIISAITISTKKVKVLEKRSDIEGRTNSKIIEIVSSPLDIKSRTMEYRIESLMNVMINEREDQSIAFEKLDSMLGLILSFIQQLSIAAVVVILALSVIAQEISQGVMAAVILLTNRYFSPYQQVIRTLSRWKVNKLNIARISALFYLTNEKSINIKEFSVNNVLLSLNNDKILSLTKGNLYILHGSADSGKSYLTQCLTMEIIDSDIKITIDDKLLSSLDYNTWKDKSIKIDNKSALIEGSIIDNLTCFRHHLNDAAFALCENLLIKSEIDALKNGFYTLISGNQQHPFSRKVNYSLLIIRALLSNKSIIILDDIDTIHDMVFEKMLSSTILSKKSNLIFIIISNKFSYRDPSTQYIHIIKGY</sequence>
<dbReference type="Gene3D" id="3.40.50.300">
    <property type="entry name" value="P-loop containing nucleotide triphosphate hydrolases"/>
    <property type="match status" value="1"/>
</dbReference>
<feature type="transmembrane region" description="Helical" evidence="5">
    <location>
        <begin position="237"/>
        <end position="262"/>
    </location>
</feature>
<comment type="subcellular location">
    <subcellularLocation>
        <location evidence="1">Cell membrane</location>
        <topology evidence="1">Multi-pass membrane protein</topology>
    </subcellularLocation>
</comment>
<organism evidence="7 8">
    <name type="scientific">Shewanella surugensis</name>
    <dbReference type="NCBI Taxonomy" id="212020"/>
    <lineage>
        <taxon>Bacteria</taxon>
        <taxon>Pseudomonadati</taxon>
        <taxon>Pseudomonadota</taxon>
        <taxon>Gammaproteobacteria</taxon>
        <taxon>Alteromonadales</taxon>
        <taxon>Shewanellaceae</taxon>
        <taxon>Shewanella</taxon>
    </lineage>
</organism>
<evidence type="ECO:0000256" key="4">
    <source>
        <dbReference type="ARBA" id="ARBA00023136"/>
    </source>
</evidence>
<feature type="transmembrane region" description="Helical" evidence="5">
    <location>
        <begin position="156"/>
        <end position="174"/>
    </location>
</feature>
<dbReference type="InterPro" id="IPR039421">
    <property type="entry name" value="Type_1_exporter"/>
</dbReference>
<reference evidence="7 8" key="1">
    <citation type="submission" date="2022-01" db="EMBL/GenBank/DDBJ databases">
        <title>Whole genome-based taxonomy of the Shewanellaceae.</title>
        <authorList>
            <person name="Martin-Rodriguez A.J."/>
        </authorList>
    </citation>
    <scope>NUCLEOTIDE SEQUENCE [LARGE SCALE GENOMIC DNA]</scope>
    <source>
        <strain evidence="7 8">DSM 17177</strain>
    </source>
</reference>
<dbReference type="PROSITE" id="PS50929">
    <property type="entry name" value="ABC_TM1F"/>
    <property type="match status" value="1"/>
</dbReference>
<dbReference type="RefSeq" id="WP_248939544.1">
    <property type="nucleotide sequence ID" value="NZ_JAKIKS010000020.1"/>
</dbReference>
<protein>
    <submittedName>
        <fullName evidence="7">ATP-binding cassette domain-containing protein</fullName>
    </submittedName>
</protein>
<feature type="transmembrane region" description="Helical" evidence="5">
    <location>
        <begin position="52"/>
        <end position="69"/>
    </location>
</feature>
<dbReference type="Gene3D" id="1.20.1560.10">
    <property type="entry name" value="ABC transporter type 1, transmembrane domain"/>
    <property type="match status" value="1"/>
</dbReference>
<dbReference type="Proteomes" id="UP001203423">
    <property type="component" value="Unassembled WGS sequence"/>
</dbReference>
<name>A0ABT0L975_9GAMM</name>
<keyword evidence="8" id="KW-1185">Reference proteome</keyword>
<keyword evidence="3 5" id="KW-1133">Transmembrane helix</keyword>
<accession>A0ABT0L975</accession>
<evidence type="ECO:0000256" key="5">
    <source>
        <dbReference type="SAM" id="Phobius"/>
    </source>
</evidence>
<feature type="domain" description="ABC transmembrane type-1" evidence="6">
    <location>
        <begin position="18"/>
        <end position="293"/>
    </location>
</feature>
<comment type="caution">
    <text evidence="7">The sequence shown here is derived from an EMBL/GenBank/DDBJ whole genome shotgun (WGS) entry which is preliminary data.</text>
</comment>
<evidence type="ECO:0000259" key="6">
    <source>
        <dbReference type="PROSITE" id="PS50929"/>
    </source>
</evidence>
<evidence type="ECO:0000256" key="1">
    <source>
        <dbReference type="ARBA" id="ARBA00004651"/>
    </source>
</evidence>